<gene>
    <name evidence="3" type="ORF">BJ968_004487</name>
</gene>
<dbReference type="PANTHER" id="PTHR30204:SF93">
    <property type="entry name" value="HTH MERR-TYPE DOMAIN-CONTAINING PROTEIN"/>
    <property type="match status" value="1"/>
</dbReference>
<dbReference type="GO" id="GO:0003700">
    <property type="term" value="F:DNA-binding transcription factor activity"/>
    <property type="evidence" value="ECO:0007669"/>
    <property type="project" value="InterPro"/>
</dbReference>
<dbReference type="InterPro" id="IPR047057">
    <property type="entry name" value="MerR_fam"/>
</dbReference>
<dbReference type="PRINTS" id="PR00040">
    <property type="entry name" value="HTHMERR"/>
</dbReference>
<name>A0A7Y9DQN8_9ACTN</name>
<comment type="caution">
    <text evidence="3">The sequence shown here is derived from an EMBL/GenBank/DDBJ whole genome shotgun (WGS) entry which is preliminary data.</text>
</comment>
<proteinExistence type="predicted"/>
<dbReference type="SUPFAM" id="SSF46955">
    <property type="entry name" value="Putative DNA-binding domain"/>
    <property type="match status" value="1"/>
</dbReference>
<feature type="domain" description="HTH merR-type" evidence="2">
    <location>
        <begin position="1"/>
        <end position="68"/>
    </location>
</feature>
<evidence type="ECO:0000313" key="4">
    <source>
        <dbReference type="Proteomes" id="UP000521922"/>
    </source>
</evidence>
<accession>A0A7Y9DQN8</accession>
<keyword evidence="1 3" id="KW-0238">DNA-binding</keyword>
<dbReference type="PROSITE" id="PS50937">
    <property type="entry name" value="HTH_MERR_2"/>
    <property type="match status" value="1"/>
</dbReference>
<protein>
    <submittedName>
        <fullName evidence="3">DNA-binding transcriptional MerR regulator</fullName>
    </submittedName>
</protein>
<evidence type="ECO:0000256" key="1">
    <source>
        <dbReference type="ARBA" id="ARBA00023125"/>
    </source>
</evidence>
<dbReference type="Gene3D" id="1.10.1660.10">
    <property type="match status" value="1"/>
</dbReference>
<dbReference type="GO" id="GO:0003677">
    <property type="term" value="F:DNA binding"/>
    <property type="evidence" value="ECO:0007669"/>
    <property type="project" value="UniProtKB-KW"/>
</dbReference>
<dbReference type="Proteomes" id="UP000521922">
    <property type="component" value="Unassembled WGS sequence"/>
</dbReference>
<evidence type="ECO:0000313" key="3">
    <source>
        <dbReference type="EMBL" id="NYD24947.1"/>
    </source>
</evidence>
<dbReference type="InterPro" id="IPR009061">
    <property type="entry name" value="DNA-bd_dom_put_sf"/>
</dbReference>
<organism evidence="3 4">
    <name type="scientific">Kineococcus aurantiacus</name>
    <dbReference type="NCBI Taxonomy" id="37633"/>
    <lineage>
        <taxon>Bacteria</taxon>
        <taxon>Bacillati</taxon>
        <taxon>Actinomycetota</taxon>
        <taxon>Actinomycetes</taxon>
        <taxon>Kineosporiales</taxon>
        <taxon>Kineosporiaceae</taxon>
        <taxon>Kineococcus</taxon>
    </lineage>
</organism>
<sequence length="129" mass="14501">MRIGQLSRRTGVSTRMLRYYEQQRLLSPRRGANGYREYAEADVERIEQISHLVRAGLGTRLVRAVLDMGLASGDEPVQGWSPTCTAAVADDLQGEFERLEASLVCLTRSRDTVRRYLQEVTVVRSTSVA</sequence>
<dbReference type="Pfam" id="PF13411">
    <property type="entry name" value="MerR_1"/>
    <property type="match status" value="1"/>
</dbReference>
<dbReference type="RefSeq" id="WP_179755670.1">
    <property type="nucleotide sequence ID" value="NZ_BAAAGN010000015.1"/>
</dbReference>
<dbReference type="InterPro" id="IPR000551">
    <property type="entry name" value="MerR-type_HTH_dom"/>
</dbReference>
<evidence type="ECO:0000259" key="2">
    <source>
        <dbReference type="PROSITE" id="PS50937"/>
    </source>
</evidence>
<dbReference type="EMBL" id="JACCBB010000001">
    <property type="protein sequence ID" value="NYD24947.1"/>
    <property type="molecule type" value="Genomic_DNA"/>
</dbReference>
<dbReference type="SMART" id="SM00422">
    <property type="entry name" value="HTH_MERR"/>
    <property type="match status" value="1"/>
</dbReference>
<keyword evidence="4" id="KW-1185">Reference proteome</keyword>
<reference evidence="3 4" key="1">
    <citation type="submission" date="2020-07" db="EMBL/GenBank/DDBJ databases">
        <title>Sequencing the genomes of 1000 actinobacteria strains.</title>
        <authorList>
            <person name="Klenk H.-P."/>
        </authorList>
    </citation>
    <scope>NUCLEOTIDE SEQUENCE [LARGE SCALE GENOMIC DNA]</scope>
    <source>
        <strain evidence="3 4">DSM 7487</strain>
    </source>
</reference>
<dbReference type="AlphaFoldDB" id="A0A7Y9DQN8"/>
<dbReference type="PANTHER" id="PTHR30204">
    <property type="entry name" value="REDOX-CYCLING DRUG-SENSING TRANSCRIPTIONAL ACTIVATOR SOXR"/>
    <property type="match status" value="1"/>
</dbReference>